<reference evidence="5 6" key="1">
    <citation type="submission" date="2019-05" db="EMBL/GenBank/DDBJ databases">
        <title>Genome sequences of Thalassotalea litorea 1K03283.</title>
        <authorList>
            <person name="Zhang D."/>
        </authorList>
    </citation>
    <scope>NUCLEOTIDE SEQUENCE [LARGE SCALE GENOMIC DNA]</scope>
    <source>
        <strain evidence="5 6">MCCC 1K03283</strain>
    </source>
</reference>
<dbReference type="Gene3D" id="2.40.160.50">
    <property type="entry name" value="membrane protein fhac: a member of the omp85/tpsb transporter family"/>
    <property type="match status" value="1"/>
</dbReference>
<protein>
    <recommendedName>
        <fullName evidence="4">Bacterial surface antigen (D15) domain-containing protein</fullName>
    </recommendedName>
</protein>
<comment type="caution">
    <text evidence="5">The sequence shown here is derived from an EMBL/GenBank/DDBJ whole genome shotgun (WGS) entry which is preliminary data.</text>
</comment>
<comment type="subcellular location">
    <subcellularLocation>
        <location evidence="1">Membrane</location>
    </subcellularLocation>
</comment>
<feature type="signal peptide" evidence="3">
    <location>
        <begin position="1"/>
        <end position="23"/>
    </location>
</feature>
<dbReference type="RefSeq" id="WP_138318411.1">
    <property type="nucleotide sequence ID" value="NZ_VCBC01000003.1"/>
</dbReference>
<evidence type="ECO:0000256" key="1">
    <source>
        <dbReference type="ARBA" id="ARBA00004370"/>
    </source>
</evidence>
<evidence type="ECO:0000256" key="3">
    <source>
        <dbReference type="SAM" id="SignalP"/>
    </source>
</evidence>
<feature type="domain" description="Bacterial surface antigen (D15)" evidence="4">
    <location>
        <begin position="212"/>
        <end position="410"/>
    </location>
</feature>
<evidence type="ECO:0000259" key="4">
    <source>
        <dbReference type="Pfam" id="PF01103"/>
    </source>
</evidence>
<organism evidence="5 6">
    <name type="scientific">Thalassotalea litorea</name>
    <dbReference type="NCBI Taxonomy" id="2020715"/>
    <lineage>
        <taxon>Bacteria</taxon>
        <taxon>Pseudomonadati</taxon>
        <taxon>Pseudomonadota</taxon>
        <taxon>Gammaproteobacteria</taxon>
        <taxon>Alteromonadales</taxon>
        <taxon>Colwelliaceae</taxon>
        <taxon>Thalassotalea</taxon>
    </lineage>
</organism>
<gene>
    <name evidence="5" type="ORF">FE810_02260</name>
</gene>
<dbReference type="GO" id="GO:0019867">
    <property type="term" value="C:outer membrane"/>
    <property type="evidence" value="ECO:0007669"/>
    <property type="project" value="InterPro"/>
</dbReference>
<evidence type="ECO:0000313" key="5">
    <source>
        <dbReference type="EMBL" id="TLU67130.1"/>
    </source>
</evidence>
<dbReference type="AlphaFoldDB" id="A0A5R9INN4"/>
<dbReference type="Proteomes" id="UP000307790">
    <property type="component" value="Unassembled WGS sequence"/>
</dbReference>
<keyword evidence="6" id="KW-1185">Reference proteome</keyword>
<feature type="chain" id="PRO_5024418465" description="Bacterial surface antigen (D15) domain-containing protein" evidence="3">
    <location>
        <begin position="24"/>
        <end position="425"/>
    </location>
</feature>
<evidence type="ECO:0000256" key="2">
    <source>
        <dbReference type="ARBA" id="ARBA00023136"/>
    </source>
</evidence>
<accession>A0A5R9INN4</accession>
<name>A0A5R9INN4_9GAMM</name>
<keyword evidence="3" id="KW-0732">Signal</keyword>
<dbReference type="InterPro" id="IPR000184">
    <property type="entry name" value="Bac_surfAg_D15"/>
</dbReference>
<dbReference type="Pfam" id="PF01103">
    <property type="entry name" value="Omp85"/>
    <property type="match status" value="1"/>
</dbReference>
<evidence type="ECO:0000313" key="6">
    <source>
        <dbReference type="Proteomes" id="UP000307790"/>
    </source>
</evidence>
<sequence length="425" mass="48636">MSFTTLLKRVFFLAILLSMPCQGKKFIEPTITEDASEKPLDKPEFKGLPFAFHTEMLQTTVGAAGVVKHAWQPQATLFSGGFYSKNDSWAIYGGAYNYQPFSSTQWMISADIMRAHYTQGFYRFVNDIDDPSFNQPERQLLSARQGFSRITFDYVLPIGAGKKGSVATLRQPSSPEELHDIEDWLPGQSGFTTLTFMPFRRYLKYDDQRATDAQVTDISAGIELEINYDNRNSTTMPSQGFQVRTRYIEDFGDSRRAGYSQIEGEYSQFLSLGKSKFFQQQTIAFNALIADTPSWNHKRNGEYRRPPNFDGVTLGGWDSLRGYDTNRFYGRAAMSYSLEFRAIPAWHPLPQLPIIENYRLPWWQWVLFVDAGQISDEFNLSELHEDMKFSFGGGIRMNIEGVIARIDYAKSSEDGQLRLIINQPF</sequence>
<proteinExistence type="predicted"/>
<dbReference type="OrthoDB" id="6189026at2"/>
<dbReference type="EMBL" id="VCBC01000003">
    <property type="protein sequence ID" value="TLU67130.1"/>
    <property type="molecule type" value="Genomic_DNA"/>
</dbReference>
<keyword evidence="2" id="KW-0472">Membrane</keyword>